<sequence length="52" mass="5512">MAQYVFFLILSLGLYFASPSTTSSSSTKKPKQSLRIIKTDDGGQGGWVGGGK</sequence>
<dbReference type="EMBL" id="CP136051">
    <property type="protein sequence ID" value="WOK09582.1"/>
    <property type="molecule type" value="Genomic_DNA"/>
</dbReference>
<protein>
    <submittedName>
        <fullName evidence="3">Uncharacterized protein</fullName>
    </submittedName>
</protein>
<feature type="compositionally biased region" description="Low complexity" evidence="1">
    <location>
        <begin position="18"/>
        <end position="27"/>
    </location>
</feature>
<accession>A0ABZ0IYJ0</accession>
<organism evidence="3 4">
    <name type="scientific">Imperialibacter roseus</name>
    <dbReference type="NCBI Taxonomy" id="1324217"/>
    <lineage>
        <taxon>Bacteria</taxon>
        <taxon>Pseudomonadati</taxon>
        <taxon>Bacteroidota</taxon>
        <taxon>Cytophagia</taxon>
        <taxon>Cytophagales</taxon>
        <taxon>Flammeovirgaceae</taxon>
        <taxon>Imperialibacter</taxon>
    </lineage>
</organism>
<feature type="signal peptide" evidence="2">
    <location>
        <begin position="1"/>
        <end position="17"/>
    </location>
</feature>
<evidence type="ECO:0000256" key="1">
    <source>
        <dbReference type="SAM" id="MobiDB-lite"/>
    </source>
</evidence>
<evidence type="ECO:0000313" key="4">
    <source>
        <dbReference type="Proteomes" id="UP001302349"/>
    </source>
</evidence>
<keyword evidence="4" id="KW-1185">Reference proteome</keyword>
<evidence type="ECO:0000313" key="3">
    <source>
        <dbReference type="EMBL" id="WOK09582.1"/>
    </source>
</evidence>
<feature type="region of interest" description="Disordered" evidence="1">
    <location>
        <begin position="18"/>
        <end position="52"/>
    </location>
</feature>
<keyword evidence="2" id="KW-0732">Signal</keyword>
<gene>
    <name evidence="3" type="ORF">RT717_13125</name>
</gene>
<feature type="chain" id="PRO_5046802343" evidence="2">
    <location>
        <begin position="18"/>
        <end position="52"/>
    </location>
</feature>
<name>A0ABZ0IYJ0_9BACT</name>
<dbReference type="RefSeq" id="WP_317492197.1">
    <property type="nucleotide sequence ID" value="NZ_CP136051.1"/>
</dbReference>
<reference evidence="3 4" key="1">
    <citation type="journal article" date="2023" name="Microbiol. Resour. Announc.">
        <title>Complete Genome Sequence of Imperialibacter roseus strain P4T.</title>
        <authorList>
            <person name="Tizabi D.R."/>
            <person name="Bachvaroff T."/>
            <person name="Hill R.T."/>
        </authorList>
    </citation>
    <scope>NUCLEOTIDE SEQUENCE [LARGE SCALE GENOMIC DNA]</scope>
    <source>
        <strain evidence="3 4">P4T</strain>
    </source>
</reference>
<evidence type="ECO:0000256" key="2">
    <source>
        <dbReference type="SAM" id="SignalP"/>
    </source>
</evidence>
<feature type="compositionally biased region" description="Gly residues" evidence="1">
    <location>
        <begin position="42"/>
        <end position="52"/>
    </location>
</feature>
<dbReference type="Proteomes" id="UP001302349">
    <property type="component" value="Chromosome"/>
</dbReference>
<proteinExistence type="predicted"/>